<dbReference type="SUPFAM" id="SSF55136">
    <property type="entry name" value="Probable bacterial effector-binding domain"/>
    <property type="match status" value="1"/>
</dbReference>
<accession>A0ABV7F1G6</accession>
<comment type="caution">
    <text evidence="2">The sequence shown here is derived from an EMBL/GenBank/DDBJ whole genome shotgun (WGS) entry which is preliminary data.</text>
</comment>
<feature type="domain" description="AraC effector-binding" evidence="1">
    <location>
        <begin position="3"/>
        <end position="153"/>
    </location>
</feature>
<evidence type="ECO:0000259" key="1">
    <source>
        <dbReference type="SMART" id="SM00871"/>
    </source>
</evidence>
<protein>
    <submittedName>
        <fullName evidence="2">GyrI-like domain-containing protein</fullName>
    </submittedName>
</protein>
<dbReference type="InterPro" id="IPR010499">
    <property type="entry name" value="AraC_E-bd"/>
</dbReference>
<dbReference type="SMART" id="SM00871">
    <property type="entry name" value="AraC_E_bind"/>
    <property type="match status" value="1"/>
</dbReference>
<dbReference type="RefSeq" id="WP_390325809.1">
    <property type="nucleotide sequence ID" value="NZ_JBHRTP010000024.1"/>
</dbReference>
<proteinExistence type="predicted"/>
<evidence type="ECO:0000313" key="3">
    <source>
        <dbReference type="Proteomes" id="UP001595530"/>
    </source>
</evidence>
<evidence type="ECO:0000313" key="2">
    <source>
        <dbReference type="EMBL" id="MFC3108071.1"/>
    </source>
</evidence>
<dbReference type="Proteomes" id="UP001595530">
    <property type="component" value="Unassembled WGS sequence"/>
</dbReference>
<reference evidence="3" key="1">
    <citation type="journal article" date="2019" name="Int. J. Syst. Evol. Microbiol.">
        <title>The Global Catalogue of Microorganisms (GCM) 10K type strain sequencing project: providing services to taxonomists for standard genome sequencing and annotation.</title>
        <authorList>
            <consortium name="The Broad Institute Genomics Platform"/>
            <consortium name="The Broad Institute Genome Sequencing Center for Infectious Disease"/>
            <person name="Wu L."/>
            <person name="Ma J."/>
        </authorList>
    </citation>
    <scope>NUCLEOTIDE SEQUENCE [LARGE SCALE GENOMIC DNA]</scope>
    <source>
        <strain evidence="3">KCTC 42986</strain>
    </source>
</reference>
<name>A0ABV7F1G6_9BURK</name>
<dbReference type="EMBL" id="JBHRTP010000024">
    <property type="protein sequence ID" value="MFC3108071.1"/>
    <property type="molecule type" value="Genomic_DNA"/>
</dbReference>
<dbReference type="InterPro" id="IPR029442">
    <property type="entry name" value="GyrI-like"/>
</dbReference>
<gene>
    <name evidence="2" type="ORF">ACFOFO_08875</name>
</gene>
<dbReference type="Gene3D" id="3.20.80.10">
    <property type="entry name" value="Regulatory factor, effector binding domain"/>
    <property type="match status" value="1"/>
</dbReference>
<keyword evidence="3" id="KW-1185">Reference proteome</keyword>
<organism evidence="2 3">
    <name type="scientific">Undibacterium arcticum</name>
    <dbReference type="NCBI Taxonomy" id="1762892"/>
    <lineage>
        <taxon>Bacteria</taxon>
        <taxon>Pseudomonadati</taxon>
        <taxon>Pseudomonadota</taxon>
        <taxon>Betaproteobacteria</taxon>
        <taxon>Burkholderiales</taxon>
        <taxon>Oxalobacteraceae</taxon>
        <taxon>Undibacterium</taxon>
    </lineage>
</organism>
<dbReference type="InterPro" id="IPR011256">
    <property type="entry name" value="Reg_factor_effector_dom_sf"/>
</dbReference>
<dbReference type="Pfam" id="PF06445">
    <property type="entry name" value="GyrI-like"/>
    <property type="match status" value="1"/>
</dbReference>
<sequence>MLDKPQIVKTEVQLAAVIRVTIPRTEIRNVMGPAIAEVMAAVAAQGIAPAGPVFSHHLRMDPDTFDFEVGVPVIAPVSAIGRVHASQLPAVTVARTVYHGSYEGLGPAWGEFIEWLTAEGHQAAPDLWECYVAGPESNPDPATWRTELNRPLID</sequence>